<feature type="domain" description="DUF3298" evidence="2">
    <location>
        <begin position="137"/>
        <end position="200"/>
    </location>
</feature>
<keyword evidence="1" id="KW-0732">Signal</keyword>
<evidence type="ECO:0000313" key="4">
    <source>
        <dbReference type="Proteomes" id="UP000321892"/>
    </source>
</evidence>
<dbReference type="EMBL" id="AP019823">
    <property type="protein sequence ID" value="BBM39336.1"/>
    <property type="molecule type" value="Genomic_DNA"/>
</dbReference>
<dbReference type="InterPro" id="IPR021729">
    <property type="entry name" value="DUF3298"/>
</dbReference>
<feature type="chain" id="PRO_5021960674" description="DUF3298 domain-containing protein" evidence="1">
    <location>
        <begin position="20"/>
        <end position="214"/>
    </location>
</feature>
<accession>A0A510JJH8</accession>
<dbReference type="Proteomes" id="UP000321892">
    <property type="component" value="Chromosome"/>
</dbReference>
<dbReference type="InterPro" id="IPR037126">
    <property type="entry name" value="PdaC/RsiV-like_sf"/>
</dbReference>
<dbReference type="Pfam" id="PF11738">
    <property type="entry name" value="DUF3298"/>
    <property type="match status" value="1"/>
</dbReference>
<organism evidence="3 4">
    <name type="scientific">Leptotrichia hofstadii</name>
    <dbReference type="NCBI Taxonomy" id="157688"/>
    <lineage>
        <taxon>Bacteria</taxon>
        <taxon>Fusobacteriati</taxon>
        <taxon>Fusobacteriota</taxon>
        <taxon>Fusobacteriia</taxon>
        <taxon>Fusobacteriales</taxon>
        <taxon>Leptotrichiaceae</taxon>
        <taxon>Leptotrichia</taxon>
    </lineage>
</organism>
<name>A0A510JJH8_9FUSO</name>
<gene>
    <name evidence="3" type="ORF">JCM16775_2047</name>
</gene>
<sequence length="214" mass="24078">MRKLTLLFMTLILFNLSFAAGDTAFTFQGFSPVSPSVVRSTKRVKALGKSRVSYPMFFGRNGDVTKNMNKNMEKFISDYKSSRNKIYTVTSEIKGDNSSFVSVLFTVEEKDTKTGEKIKSYDGISFNVKDGKALKLKDVLVDGFENALTDAVNDKFRQFGLPQVDRFDAVSKKQNFYLENDSLVLIYNQGEGTNFADGQVFIPFILTDLIGILR</sequence>
<dbReference type="AlphaFoldDB" id="A0A510JJH8"/>
<evidence type="ECO:0000256" key="1">
    <source>
        <dbReference type="SAM" id="SignalP"/>
    </source>
</evidence>
<dbReference type="OrthoDB" id="95211at2"/>
<dbReference type="RefSeq" id="WP_006805889.1">
    <property type="nucleotide sequence ID" value="NZ_AP019823.1"/>
</dbReference>
<evidence type="ECO:0000259" key="2">
    <source>
        <dbReference type="Pfam" id="PF11738"/>
    </source>
</evidence>
<proteinExistence type="predicted"/>
<feature type="signal peptide" evidence="1">
    <location>
        <begin position="1"/>
        <end position="19"/>
    </location>
</feature>
<reference evidence="3 4" key="1">
    <citation type="submission" date="2019-07" db="EMBL/GenBank/DDBJ databases">
        <title>Complete Genome Sequence of Leptotrichia hofstadii Strain JCM16775.</title>
        <authorList>
            <person name="Watanabe S."/>
            <person name="Cui L."/>
        </authorList>
    </citation>
    <scope>NUCLEOTIDE SEQUENCE [LARGE SCALE GENOMIC DNA]</scope>
    <source>
        <strain evidence="3 4">JCM16775</strain>
    </source>
</reference>
<dbReference type="Gene3D" id="3.90.640.20">
    <property type="entry name" value="Heat-shock cognate protein, ATPase"/>
    <property type="match status" value="1"/>
</dbReference>
<dbReference type="KEGG" id="lhf:JCM16775_2047"/>
<keyword evidence="4" id="KW-1185">Reference proteome</keyword>
<protein>
    <recommendedName>
        <fullName evidence="2">DUF3298 domain-containing protein</fullName>
    </recommendedName>
</protein>
<evidence type="ECO:0000313" key="3">
    <source>
        <dbReference type="EMBL" id="BBM39336.1"/>
    </source>
</evidence>